<protein>
    <submittedName>
        <fullName evidence="2">Uncharacterized protein</fullName>
    </submittedName>
</protein>
<dbReference type="EMBL" id="Z48613">
    <property type="protein sequence ID" value="CAA88527.1"/>
    <property type="molecule type" value="Genomic_DNA"/>
</dbReference>
<dbReference type="AlphaFoldDB" id="A2P2F7"/>
<proteinExistence type="predicted"/>
<evidence type="ECO:0000256" key="1">
    <source>
        <dbReference type="SAM" id="MobiDB-lite"/>
    </source>
</evidence>
<sequence>MRRHFLWEEKKSCSGEKESISRKIIFWFFLSSSSSPRFFSLDYHVVSLTKKNTGKAKPRGERVERDQMKKKEKKKKQPVLLLFIPGSFSFLRYLDSNE</sequence>
<organism evidence="2">
    <name type="scientific">Saccharomyces cerevisiae</name>
    <name type="common">Baker's yeast</name>
    <dbReference type="NCBI Taxonomy" id="4932"/>
    <lineage>
        <taxon>Eukaryota</taxon>
        <taxon>Fungi</taxon>
        <taxon>Dikarya</taxon>
        <taxon>Ascomycota</taxon>
        <taxon>Saccharomycotina</taxon>
        <taxon>Saccharomycetes</taxon>
        <taxon>Saccharomycetales</taxon>
        <taxon>Saccharomycetaceae</taxon>
        <taxon>Saccharomyces</taxon>
    </lineage>
</organism>
<feature type="region of interest" description="Disordered" evidence="1">
    <location>
        <begin position="54"/>
        <end position="74"/>
    </location>
</feature>
<reference evidence="2" key="2">
    <citation type="submission" date="1995-03" db="EMBL/GenBank/DDBJ databases">
        <authorList>
            <person name="Barrell B."/>
            <person name="Rajandream M.A."/>
            <person name="Walsh S.V."/>
        </authorList>
    </citation>
    <scope>NUCLEOTIDE SEQUENCE</scope>
    <source>
        <strain evidence="2">AB972</strain>
    </source>
</reference>
<evidence type="ECO:0000313" key="2">
    <source>
        <dbReference type="EMBL" id="CAA88527.1"/>
    </source>
</evidence>
<feature type="compositionally biased region" description="Basic and acidic residues" evidence="1">
    <location>
        <begin position="58"/>
        <end position="69"/>
    </location>
</feature>
<name>A2P2F7_YEASX</name>
<reference evidence="2" key="1">
    <citation type="submission" date="1995-03" db="EMBL/GenBank/DDBJ databases">
        <authorList>
            <person name="Devlin K."/>
            <person name="Churcher C.M."/>
        </authorList>
    </citation>
    <scope>NUCLEOTIDE SEQUENCE</scope>
    <source>
        <strain evidence="2">AB972</strain>
    </source>
</reference>
<accession>A2P2F7</accession>